<gene>
    <name evidence="3" type="ORF">D6810_02480</name>
</gene>
<dbReference type="PROSITE" id="PS51257">
    <property type="entry name" value="PROKAR_LIPOPROTEIN"/>
    <property type="match status" value="1"/>
</dbReference>
<protein>
    <recommendedName>
        <fullName evidence="5">Carboxypeptidase regulatory-like domain-containing protein</fullName>
    </recommendedName>
</protein>
<evidence type="ECO:0000256" key="1">
    <source>
        <dbReference type="SAM" id="Phobius"/>
    </source>
</evidence>
<reference evidence="3 4" key="1">
    <citation type="submission" date="2018-10" db="EMBL/GenBank/DDBJ databases">
        <title>Thermophilic Lithotrophy and Phototrophy in an Intertidal, Iron-rich, Geothermal Spring.</title>
        <authorList>
            <person name="Ward L.M."/>
            <person name="Idei A."/>
            <person name="Nakagawa M."/>
            <person name="Ueno Y."/>
            <person name="Fischer W."/>
            <person name="Mcglynn S.E."/>
        </authorList>
    </citation>
    <scope>NUCLEOTIDE SEQUENCE [LARGE SCALE GENOMIC DNA]</scope>
    <source>
        <strain evidence="3">J137</strain>
    </source>
</reference>
<accession>A0A3M0YZR7</accession>
<name>A0A3M0YZR7_9BACT</name>
<dbReference type="EMBL" id="RFKV01000080">
    <property type="protein sequence ID" value="RMD76954.1"/>
    <property type="molecule type" value="Genomic_DNA"/>
</dbReference>
<feature type="transmembrane region" description="Helical" evidence="1">
    <location>
        <begin position="308"/>
        <end position="333"/>
    </location>
</feature>
<dbReference type="Gene3D" id="2.60.40.1120">
    <property type="entry name" value="Carboxypeptidase-like, regulatory domain"/>
    <property type="match status" value="1"/>
</dbReference>
<keyword evidence="1" id="KW-1133">Transmembrane helix</keyword>
<feature type="transmembrane region" description="Helical" evidence="1">
    <location>
        <begin position="457"/>
        <end position="474"/>
    </location>
</feature>
<feature type="transmembrane region" description="Helical" evidence="1">
    <location>
        <begin position="480"/>
        <end position="499"/>
    </location>
</feature>
<organism evidence="3 4">
    <name type="scientific">Candidatus Dojkabacteria bacterium</name>
    <dbReference type="NCBI Taxonomy" id="2099670"/>
    <lineage>
        <taxon>Bacteria</taxon>
        <taxon>Candidatus Dojkabacteria</taxon>
    </lineage>
</organism>
<keyword evidence="2" id="KW-0732">Signal</keyword>
<feature type="signal peptide" evidence="2">
    <location>
        <begin position="1"/>
        <end position="20"/>
    </location>
</feature>
<evidence type="ECO:0000256" key="2">
    <source>
        <dbReference type="SAM" id="SignalP"/>
    </source>
</evidence>
<evidence type="ECO:0008006" key="5">
    <source>
        <dbReference type="Google" id="ProtNLM"/>
    </source>
</evidence>
<dbReference type="Proteomes" id="UP000269410">
    <property type="component" value="Unassembled WGS sequence"/>
</dbReference>
<sequence>MKKLFLFVFSFFMSCMFIFADPKAASFEFQSTEVWFKSNCVETLHLYIDPMGKLVDAADVKIVYNPAHLELIDANLVTPNFDIVNGNAFKNLYAVKHDSILGSLEFGGDSDGLNISSKSIFASVKLKNLNNVKSTNVSIYFTSNGDTLDSNIASAIDSTDLLSSVKDVKINFSDGQCDFTDVTPPSIFLLTPQKEQSSLKESKEIVLSLVDDFSGIDLSTLSIYVNGKLFKSDSPEVEISGTPSNYSIKLYSLQILEDTYGPNVKVEVFVKDFAGNQGQKVFNFSGQNDSTSILSIFAGLDLSKLKPILGFIGATLGIASSVLSIITGFNFGWLTTNLIGLFLTKNRRPWGVVLDMDSNKPIPLATCRLFIQNSLELISTTLTNLDGTYGFVLKSGGKYRLEVSKESYNTFSVNIDTPEDSSGFVYDVYLSKNDSKYSGFVSSGDKKFCYLRSLVQFIRNVLFFLGFFLSLFALSVYPVFFNYLVVFLYLLIFIVIFVYKLSSKNKFSVVVDSVTGDPVPYSVIKVYDLKQRKYIDTIVAGSDGTFDYFGKPGRYGILVMHRGYKFPSSKQLNDFELVEGIYSSMFVLDLKRGRNKYKILLDPVLKSFDNTSS</sequence>
<evidence type="ECO:0000313" key="3">
    <source>
        <dbReference type="EMBL" id="RMD76954.1"/>
    </source>
</evidence>
<feature type="chain" id="PRO_5018251593" description="Carboxypeptidase regulatory-like domain-containing protein" evidence="2">
    <location>
        <begin position="21"/>
        <end position="613"/>
    </location>
</feature>
<keyword evidence="1" id="KW-0812">Transmembrane</keyword>
<comment type="caution">
    <text evidence="3">The sequence shown here is derived from an EMBL/GenBank/DDBJ whole genome shotgun (WGS) entry which is preliminary data.</text>
</comment>
<dbReference type="AlphaFoldDB" id="A0A3M0YZR7"/>
<proteinExistence type="predicted"/>
<evidence type="ECO:0000313" key="4">
    <source>
        <dbReference type="Proteomes" id="UP000269410"/>
    </source>
</evidence>
<dbReference type="SUPFAM" id="SSF49464">
    <property type="entry name" value="Carboxypeptidase regulatory domain-like"/>
    <property type="match status" value="2"/>
</dbReference>
<keyword evidence="1" id="KW-0472">Membrane</keyword>
<dbReference type="InterPro" id="IPR008969">
    <property type="entry name" value="CarboxyPept-like_regulatory"/>
</dbReference>